<organism evidence="7">
    <name type="scientific">Hirondellea gigas</name>
    <dbReference type="NCBI Taxonomy" id="1518452"/>
    <lineage>
        <taxon>Eukaryota</taxon>
        <taxon>Metazoa</taxon>
        <taxon>Ecdysozoa</taxon>
        <taxon>Arthropoda</taxon>
        <taxon>Crustacea</taxon>
        <taxon>Multicrustacea</taxon>
        <taxon>Malacostraca</taxon>
        <taxon>Eumalacostraca</taxon>
        <taxon>Peracarida</taxon>
        <taxon>Amphipoda</taxon>
        <taxon>Amphilochidea</taxon>
        <taxon>Lysianassida</taxon>
        <taxon>Lysianassidira</taxon>
        <taxon>Lysianassoidea</taxon>
        <taxon>Lysianassidae</taxon>
        <taxon>Hirondellea</taxon>
    </lineage>
</organism>
<evidence type="ECO:0000256" key="4">
    <source>
        <dbReference type="ARBA" id="ARBA00032419"/>
    </source>
</evidence>
<dbReference type="InterPro" id="IPR048053">
    <property type="entry name" value="Cyclin-Q_second_cyclin_box"/>
</dbReference>
<dbReference type="Pfam" id="PF00134">
    <property type="entry name" value="Cyclin_N"/>
    <property type="match status" value="1"/>
</dbReference>
<dbReference type="Gene3D" id="1.10.472.10">
    <property type="entry name" value="Cyclin-like"/>
    <property type="match status" value="2"/>
</dbReference>
<reference evidence="7" key="1">
    <citation type="submission" date="2017-11" db="EMBL/GenBank/DDBJ databases">
        <title>The sensing device of the deep-sea amphipod.</title>
        <authorList>
            <person name="Kobayashi H."/>
            <person name="Nagahama T."/>
            <person name="Arai W."/>
            <person name="Sasagawa Y."/>
            <person name="Umeda M."/>
            <person name="Hayashi T."/>
            <person name="Nikaido I."/>
            <person name="Watanabe H."/>
            <person name="Oguri K."/>
            <person name="Kitazato H."/>
            <person name="Fujioka K."/>
            <person name="Kido Y."/>
            <person name="Takami H."/>
        </authorList>
    </citation>
    <scope>NUCLEOTIDE SEQUENCE</scope>
    <source>
        <tissue evidence="7">Whole body</tissue>
    </source>
</reference>
<dbReference type="PANTHER" id="PTHR10026">
    <property type="entry name" value="CYCLIN"/>
    <property type="match status" value="1"/>
</dbReference>
<evidence type="ECO:0000256" key="3">
    <source>
        <dbReference type="ARBA" id="ARBA00023127"/>
    </source>
</evidence>
<feature type="domain" description="Cyclin-like" evidence="6">
    <location>
        <begin position="144"/>
        <end position="248"/>
    </location>
</feature>
<keyword evidence="3 5" id="KW-0195">Cyclin</keyword>
<proteinExistence type="evidence at transcript level"/>
<dbReference type="EMBL" id="IACT01001388">
    <property type="protein sequence ID" value="LAC20740.1"/>
    <property type="molecule type" value="mRNA"/>
</dbReference>
<evidence type="ECO:0000256" key="5">
    <source>
        <dbReference type="RuleBase" id="RU000383"/>
    </source>
</evidence>
<evidence type="ECO:0000256" key="1">
    <source>
        <dbReference type="ARBA" id="ARBA00010390"/>
    </source>
</evidence>
<dbReference type="InterPro" id="IPR006671">
    <property type="entry name" value="Cyclin_N"/>
</dbReference>
<dbReference type="CDD" id="cd20535">
    <property type="entry name" value="CYCLIN_CCNM_CCNQ_rpt2"/>
    <property type="match status" value="1"/>
</dbReference>
<evidence type="ECO:0000256" key="2">
    <source>
        <dbReference type="ARBA" id="ARBA00019501"/>
    </source>
</evidence>
<evidence type="ECO:0000259" key="6">
    <source>
        <dbReference type="SMART" id="SM00385"/>
    </source>
</evidence>
<comment type="similarity">
    <text evidence="1">Belongs to the cyclin family. Cyclin-like FAM58 subfamily.</text>
</comment>
<feature type="domain" description="Cyclin-like" evidence="6">
    <location>
        <begin position="34"/>
        <end position="131"/>
    </location>
</feature>
<dbReference type="InterPro" id="IPR043198">
    <property type="entry name" value="Cyclin/Ssn8"/>
</dbReference>
<dbReference type="AlphaFoldDB" id="A0A6A7FR99"/>
<dbReference type="SUPFAM" id="SSF47954">
    <property type="entry name" value="Cyclin-like"/>
    <property type="match status" value="2"/>
</dbReference>
<dbReference type="InterPro" id="IPR036915">
    <property type="entry name" value="Cyclin-like_sf"/>
</dbReference>
<evidence type="ECO:0000313" key="7">
    <source>
        <dbReference type="EMBL" id="LAC20740.1"/>
    </source>
</evidence>
<dbReference type="PIRSF" id="PIRSF028758">
    <property type="entry name" value="Cyclin, C/H/G types"/>
    <property type="match status" value="1"/>
</dbReference>
<dbReference type="GO" id="GO:0006357">
    <property type="term" value="P:regulation of transcription by RNA polymerase II"/>
    <property type="evidence" value="ECO:0007669"/>
    <property type="project" value="InterPro"/>
</dbReference>
<dbReference type="SMART" id="SM00385">
    <property type="entry name" value="CYCLIN"/>
    <property type="match status" value="2"/>
</dbReference>
<sequence>MSGSTATTTASTKASAAPEVDYTSKTLTAYTGARYTIEVCTKLKTNILTTATALTYFHKFYERTTFEQYDPFTIGCTCIYLASKIVDDDIRIRDIINVGLSCLKRNSPPLMLEPYFIMRDSLTQCELLLMRVINFKLKVDLPHKYLLHYLSALKDWIGKDTFNTIPVSSMAWRVLQDCYHSDLVIRKNAELVAVTCVTMALELYGVVVPHDLTTPWYTVLHTSCTKDAVSELTFQIFDLYEMENTLEFIKT</sequence>
<dbReference type="InterPro" id="IPR013763">
    <property type="entry name" value="Cyclin-like_dom"/>
</dbReference>
<accession>A0A6A7FR99</accession>
<name>A0A6A7FR99_9CRUS</name>
<protein>
    <recommendedName>
        <fullName evidence="2">Cyclin-Q</fullName>
    </recommendedName>
    <alternativeName>
        <fullName evidence="4">Cyclin-related protein FAM58A</fullName>
    </alternativeName>
</protein>
<dbReference type="GO" id="GO:0016538">
    <property type="term" value="F:cyclin-dependent protein serine/threonine kinase regulator activity"/>
    <property type="evidence" value="ECO:0007669"/>
    <property type="project" value="InterPro"/>
</dbReference>